<organism evidence="7 8">
    <name type="scientific">Crenothrix polyspora</name>
    <dbReference type="NCBI Taxonomy" id="360316"/>
    <lineage>
        <taxon>Bacteria</taxon>
        <taxon>Pseudomonadati</taxon>
        <taxon>Pseudomonadota</taxon>
        <taxon>Gammaproteobacteria</taxon>
        <taxon>Methylococcales</taxon>
        <taxon>Crenotrichaceae</taxon>
        <taxon>Crenothrix</taxon>
    </lineage>
</organism>
<dbReference type="Pfam" id="PF00271">
    <property type="entry name" value="Helicase_C"/>
    <property type="match status" value="1"/>
</dbReference>
<feature type="domain" description="Helicase C-terminal" evidence="6">
    <location>
        <begin position="600"/>
        <end position="751"/>
    </location>
</feature>
<dbReference type="AlphaFoldDB" id="A0A1R4H8I6"/>
<evidence type="ECO:0000259" key="5">
    <source>
        <dbReference type="PROSITE" id="PS51192"/>
    </source>
</evidence>
<keyword evidence="3" id="KW-0863">Zinc-finger</keyword>
<keyword evidence="3" id="KW-0479">Metal-binding</keyword>
<dbReference type="SMART" id="SM00490">
    <property type="entry name" value="HELICc"/>
    <property type="match status" value="1"/>
</dbReference>
<feature type="domain" description="SWIM-type" evidence="4">
    <location>
        <begin position="58"/>
        <end position="94"/>
    </location>
</feature>
<keyword evidence="2 7" id="KW-0547">Nucleotide-binding</keyword>
<sequence>MNKDLFIYDTERFNRIASYDVLQQGLAYFTEQRVLVLDRQDHTLTAQVADGDANTPPHAVELTQSTGGKLVVQCDCNAENNVCKHAIAALQSYTAQAERYDSHIANAAHEMLQNCIKKAQNEVRVKLISGNLGFGIWQATSTHPDPHAYQVHIRSLDQRANYCNCPDLIRHRLGTCQHIEAVLHYAQSKLDYNTFKAAGTPVSFVYLAWEDNKPVIRLHPIATISDDLNAICADFFAPNKTFTGHLPGDFFRFAEHVFSREDFHIGEDAQHYAQQCVKREAQTIRTEQISQDILSSNGVIPSLKARLFPYQTEGVAFLASRGRAILADDMGLGKTVQAIAAASWLVSHGDVKKVLIVCPASLKYQWAREIKKFTSHASQIIQGNAEQRALQYQSDALFIIVTYEVLMRDLNLISAELAPDLLILDEVQRINNWRTRIIPKLKRIPYPYIFVLSSLALERHLEDVYSLLQVVDAQLLDPLWRYLPDYQITDDQGNVIGHRNLPALHKRIAPVVLQRSHSEINTQLPEKTEVRLDVPLDKKQRELHDAAMSTANQLAQLATRRTLTPGEQHGLMAALQQARMACNAAGLIDKETQGSPKLHELAHLLEDLCLHNKHKAVIFSQWALMTEMVETLIQHMGLTCVRLHGTISNEKRAELIKRFQKDNTTPVLISTDAGGVGLNLQSATVLINLDMPWNPAILDQRIARVHKPGQKNNVQIFSMLAEDSYEQQVTKLVKSKRDLFDNIISPESAEDVVGVSKKMLQTLIDALTNNTVSLDKHRDTPLQSVALKATPTTVTLAETEDDLKIRQLLESIQAVFRYRIQRVQGSVKGVLVVVNPTNSSDEDSAQQLSKCTVPVGVIDTKALASLKRLQAFSTLAALPLLYEANSASTINPLTQLANAKLRSANILLTQKCTAGVLDLLASAILLQAAAITGQFQAPTSDTVTVWLYNEILPQQLLTQEQAATIIRVVSLQQSQDVPFDLIKQAATDAELLCSPLS</sequence>
<accession>A0A1R4H8I6</accession>
<evidence type="ECO:0000256" key="3">
    <source>
        <dbReference type="PROSITE-ProRule" id="PRU00325"/>
    </source>
</evidence>
<proteinExistence type="predicted"/>
<keyword evidence="8" id="KW-1185">Reference proteome</keyword>
<keyword evidence="3" id="KW-0862">Zinc</keyword>
<name>A0A1R4H8I6_9GAMM</name>
<dbReference type="Gene3D" id="3.40.50.10810">
    <property type="entry name" value="Tandem AAA-ATPase domain"/>
    <property type="match status" value="1"/>
</dbReference>
<dbReference type="RefSeq" id="WP_087146987.1">
    <property type="nucleotide sequence ID" value="NZ_FUKJ01000195.1"/>
</dbReference>
<dbReference type="CDD" id="cd18793">
    <property type="entry name" value="SF2_C_SNF"/>
    <property type="match status" value="1"/>
</dbReference>
<dbReference type="InterPro" id="IPR038718">
    <property type="entry name" value="SNF2-like_sf"/>
</dbReference>
<evidence type="ECO:0000256" key="1">
    <source>
        <dbReference type="ARBA" id="ARBA00022801"/>
    </source>
</evidence>
<dbReference type="EMBL" id="FUKJ01000195">
    <property type="protein sequence ID" value="SJM92496.1"/>
    <property type="molecule type" value="Genomic_DNA"/>
</dbReference>
<dbReference type="PROSITE" id="PS51192">
    <property type="entry name" value="HELICASE_ATP_BIND_1"/>
    <property type="match status" value="1"/>
</dbReference>
<evidence type="ECO:0000259" key="6">
    <source>
        <dbReference type="PROSITE" id="PS51194"/>
    </source>
</evidence>
<dbReference type="GO" id="GO:0016787">
    <property type="term" value="F:hydrolase activity"/>
    <property type="evidence" value="ECO:0007669"/>
    <property type="project" value="UniProtKB-KW"/>
</dbReference>
<dbReference type="InterPro" id="IPR000330">
    <property type="entry name" value="SNF2_N"/>
</dbReference>
<feature type="domain" description="Helicase ATP-binding" evidence="5">
    <location>
        <begin position="315"/>
        <end position="474"/>
    </location>
</feature>
<gene>
    <name evidence="7" type="ORF">CRENPOLYSF2_2740006</name>
</gene>
<keyword evidence="1" id="KW-0378">Hydrolase</keyword>
<dbReference type="Pfam" id="PF04434">
    <property type="entry name" value="SWIM"/>
    <property type="match status" value="2"/>
</dbReference>
<dbReference type="GO" id="GO:0005524">
    <property type="term" value="F:ATP binding"/>
    <property type="evidence" value="ECO:0007669"/>
    <property type="project" value="InterPro"/>
</dbReference>
<dbReference type="InterPro" id="IPR014001">
    <property type="entry name" value="Helicase_ATP-bd"/>
</dbReference>
<dbReference type="InterPro" id="IPR001650">
    <property type="entry name" value="Helicase_C-like"/>
</dbReference>
<dbReference type="PROSITE" id="PS51194">
    <property type="entry name" value="HELICASE_CTER"/>
    <property type="match status" value="1"/>
</dbReference>
<dbReference type="SMART" id="SM00487">
    <property type="entry name" value="DEXDc"/>
    <property type="match status" value="1"/>
</dbReference>
<evidence type="ECO:0000313" key="7">
    <source>
        <dbReference type="EMBL" id="SJM92496.1"/>
    </source>
</evidence>
<dbReference type="Pfam" id="PF00176">
    <property type="entry name" value="SNF2-rel_dom"/>
    <property type="match status" value="1"/>
</dbReference>
<dbReference type="InterPro" id="IPR027417">
    <property type="entry name" value="P-loop_NTPase"/>
</dbReference>
<evidence type="ECO:0000259" key="4">
    <source>
        <dbReference type="PROSITE" id="PS50966"/>
    </source>
</evidence>
<dbReference type="CDD" id="cd17919">
    <property type="entry name" value="DEXHc_Snf"/>
    <property type="match status" value="1"/>
</dbReference>
<keyword evidence="2 7" id="KW-0067">ATP-binding</keyword>
<keyword evidence="2 7" id="KW-0347">Helicase</keyword>
<evidence type="ECO:0000256" key="2">
    <source>
        <dbReference type="ARBA" id="ARBA00022806"/>
    </source>
</evidence>
<dbReference type="InterPro" id="IPR007527">
    <property type="entry name" value="Znf_SWIM"/>
</dbReference>
<evidence type="ECO:0000313" key="8">
    <source>
        <dbReference type="Proteomes" id="UP000195442"/>
    </source>
</evidence>
<dbReference type="OrthoDB" id="9772064at2"/>
<dbReference type="Proteomes" id="UP000195442">
    <property type="component" value="Unassembled WGS sequence"/>
</dbReference>
<feature type="domain" description="SWIM-type" evidence="4">
    <location>
        <begin position="149"/>
        <end position="187"/>
    </location>
</feature>
<dbReference type="SUPFAM" id="SSF52540">
    <property type="entry name" value="P-loop containing nucleoside triphosphate hydrolases"/>
    <property type="match status" value="2"/>
</dbReference>
<dbReference type="GO" id="GO:0004386">
    <property type="term" value="F:helicase activity"/>
    <property type="evidence" value="ECO:0007669"/>
    <property type="project" value="UniProtKB-KW"/>
</dbReference>
<dbReference type="InterPro" id="IPR049730">
    <property type="entry name" value="SNF2/RAD54-like_C"/>
</dbReference>
<dbReference type="PANTHER" id="PTHR10799">
    <property type="entry name" value="SNF2/RAD54 HELICASE FAMILY"/>
    <property type="match status" value="1"/>
</dbReference>
<dbReference type="PROSITE" id="PS50966">
    <property type="entry name" value="ZF_SWIM"/>
    <property type="match status" value="2"/>
</dbReference>
<reference evidence="8" key="1">
    <citation type="submission" date="2017-02" db="EMBL/GenBank/DDBJ databases">
        <authorList>
            <person name="Daims H."/>
        </authorList>
    </citation>
    <scope>NUCLEOTIDE SEQUENCE [LARGE SCALE GENOMIC DNA]</scope>
</reference>
<protein>
    <submittedName>
        <fullName evidence="7">Putative helicase</fullName>
    </submittedName>
</protein>
<dbReference type="Gene3D" id="3.40.50.300">
    <property type="entry name" value="P-loop containing nucleotide triphosphate hydrolases"/>
    <property type="match status" value="1"/>
</dbReference>
<dbReference type="GO" id="GO:0008270">
    <property type="term" value="F:zinc ion binding"/>
    <property type="evidence" value="ECO:0007669"/>
    <property type="project" value="UniProtKB-KW"/>
</dbReference>